<reference evidence="6" key="1">
    <citation type="journal article" date="2019" name="Int. J. Syst. Evol. Microbiol.">
        <title>The Global Catalogue of Microorganisms (GCM) 10K type strain sequencing project: providing services to taxonomists for standard genome sequencing and annotation.</title>
        <authorList>
            <consortium name="The Broad Institute Genomics Platform"/>
            <consortium name="The Broad Institute Genome Sequencing Center for Infectious Disease"/>
            <person name="Wu L."/>
            <person name="Ma J."/>
        </authorList>
    </citation>
    <scope>NUCLEOTIDE SEQUENCE [LARGE SCALE GENOMIC DNA]</scope>
    <source>
        <strain evidence="6">JCM 16722</strain>
    </source>
</reference>
<comment type="similarity">
    <text evidence="1 4">Belongs to the 5-formyltetrahydrofolate cyclo-ligase family.</text>
</comment>
<dbReference type="Gene3D" id="3.40.50.10420">
    <property type="entry name" value="NagB/RpiA/CoA transferase-like"/>
    <property type="match status" value="1"/>
</dbReference>
<evidence type="ECO:0000256" key="3">
    <source>
        <dbReference type="ARBA" id="ARBA00022840"/>
    </source>
</evidence>
<accession>A0ABP8AN91</accession>
<dbReference type="Proteomes" id="UP001500167">
    <property type="component" value="Unassembled WGS sequence"/>
</dbReference>
<protein>
    <recommendedName>
        <fullName evidence="4">5-formyltetrahydrofolate cyclo-ligase</fullName>
        <ecNumber evidence="4">6.3.3.2</ecNumber>
    </recommendedName>
</protein>
<dbReference type="EMBL" id="BAAAZK010000010">
    <property type="protein sequence ID" value="GAA4186563.1"/>
    <property type="molecule type" value="Genomic_DNA"/>
</dbReference>
<evidence type="ECO:0000313" key="6">
    <source>
        <dbReference type="Proteomes" id="UP001500167"/>
    </source>
</evidence>
<organism evidence="5 6">
    <name type="scientific">Sphingobacterium ginsenosidimutans</name>
    <dbReference type="NCBI Taxonomy" id="687845"/>
    <lineage>
        <taxon>Bacteria</taxon>
        <taxon>Pseudomonadati</taxon>
        <taxon>Bacteroidota</taxon>
        <taxon>Sphingobacteriia</taxon>
        <taxon>Sphingobacteriales</taxon>
        <taxon>Sphingobacteriaceae</taxon>
        <taxon>Sphingobacterium</taxon>
    </lineage>
</organism>
<evidence type="ECO:0000256" key="1">
    <source>
        <dbReference type="ARBA" id="ARBA00010638"/>
    </source>
</evidence>
<name>A0ABP8AN91_9SPHI</name>
<gene>
    <name evidence="5" type="ORF">GCM10022218_50120</name>
</gene>
<keyword evidence="4" id="KW-0479">Metal-binding</keyword>
<dbReference type="SUPFAM" id="SSF100950">
    <property type="entry name" value="NagB/RpiA/CoA transferase-like"/>
    <property type="match status" value="1"/>
</dbReference>
<dbReference type="InterPro" id="IPR024185">
    <property type="entry name" value="FTHF_cligase-like_sf"/>
</dbReference>
<keyword evidence="6" id="KW-1185">Reference proteome</keyword>
<sequence length="215" mass="25070">MDAFHQNDGIKNISLSMKSKKELRQEFKMKRCQLSKVDEDSLNHELLSQFQKIALTKVSYLHVFLPIQKYHEPDTYPIINYVREFFPKIILVVSRSNFSDYSMQHYIFDHQTVFETNEWGIPEPVSGVEVSPSVIDFILVPLLVFDVDGHRVGYGKGFYDRFFALCPLETQRVGLSFFDPIKRIADRNEHDVVLTKAITPNRIYDFSSHGHDTSF</sequence>
<proteinExistence type="inferred from homology"/>
<evidence type="ECO:0000256" key="2">
    <source>
        <dbReference type="ARBA" id="ARBA00022741"/>
    </source>
</evidence>
<evidence type="ECO:0000256" key="4">
    <source>
        <dbReference type="RuleBase" id="RU361279"/>
    </source>
</evidence>
<keyword evidence="2 4" id="KW-0547">Nucleotide-binding</keyword>
<dbReference type="PIRSF" id="PIRSF006806">
    <property type="entry name" value="FTHF_cligase"/>
    <property type="match status" value="1"/>
</dbReference>
<keyword evidence="3 4" id="KW-0067">ATP-binding</keyword>
<evidence type="ECO:0000313" key="5">
    <source>
        <dbReference type="EMBL" id="GAA4186563.1"/>
    </source>
</evidence>
<dbReference type="Pfam" id="PF01812">
    <property type="entry name" value="5-FTHF_cyc-lig"/>
    <property type="match status" value="1"/>
</dbReference>
<comment type="cofactor">
    <cofactor evidence="4">
        <name>Mg(2+)</name>
        <dbReference type="ChEBI" id="CHEBI:18420"/>
    </cofactor>
</comment>
<dbReference type="PANTHER" id="PTHR23407">
    <property type="entry name" value="ATPASE INHIBITOR/5-FORMYLTETRAHYDROFOLATE CYCLO-LIGASE"/>
    <property type="match status" value="1"/>
</dbReference>
<keyword evidence="4" id="KW-0460">Magnesium</keyword>
<dbReference type="InterPro" id="IPR037171">
    <property type="entry name" value="NagB/RpiA_transferase-like"/>
</dbReference>
<comment type="caution">
    <text evidence="5">The sequence shown here is derived from an EMBL/GenBank/DDBJ whole genome shotgun (WGS) entry which is preliminary data.</text>
</comment>
<dbReference type="PANTHER" id="PTHR23407:SF1">
    <property type="entry name" value="5-FORMYLTETRAHYDROFOLATE CYCLO-LIGASE"/>
    <property type="match status" value="1"/>
</dbReference>
<comment type="catalytic activity">
    <reaction evidence="4">
        <text>(6S)-5-formyl-5,6,7,8-tetrahydrofolate + ATP = (6R)-5,10-methenyltetrahydrofolate + ADP + phosphate</text>
        <dbReference type="Rhea" id="RHEA:10488"/>
        <dbReference type="ChEBI" id="CHEBI:30616"/>
        <dbReference type="ChEBI" id="CHEBI:43474"/>
        <dbReference type="ChEBI" id="CHEBI:57455"/>
        <dbReference type="ChEBI" id="CHEBI:57457"/>
        <dbReference type="ChEBI" id="CHEBI:456216"/>
        <dbReference type="EC" id="6.3.3.2"/>
    </reaction>
</comment>
<dbReference type="NCBIfam" id="TIGR02727">
    <property type="entry name" value="MTHFS_bact"/>
    <property type="match status" value="1"/>
</dbReference>
<dbReference type="InterPro" id="IPR002698">
    <property type="entry name" value="FTHF_cligase"/>
</dbReference>
<dbReference type="EC" id="6.3.3.2" evidence="4"/>